<feature type="region of interest" description="Disordered" evidence="1">
    <location>
        <begin position="1"/>
        <end position="23"/>
    </location>
</feature>
<protein>
    <submittedName>
        <fullName evidence="2">Uncharacterized protein</fullName>
    </submittedName>
</protein>
<feature type="compositionally biased region" description="Basic residues" evidence="1">
    <location>
        <begin position="98"/>
        <end position="109"/>
    </location>
</feature>
<accession>K2NPL9</accession>
<feature type="compositionally biased region" description="Basic and acidic residues" evidence="1">
    <location>
        <begin position="88"/>
        <end position="97"/>
    </location>
</feature>
<proteinExistence type="predicted"/>
<dbReference type="EMBL" id="AHKC01011467">
    <property type="protein sequence ID" value="EKF30807.1"/>
    <property type="molecule type" value="Genomic_DNA"/>
</dbReference>
<sequence length="265" mass="28846">MSVRPQANRLLPPQPTKRGTFSRGDALVVPITLAALPYRNHSHRETGKSVWMRTKCTATVIAREGHRGTVRHASAQTKRRTHPAVQKQRGEKNDPKSRQHRVSHSRHARNGLAISARDASQRHAVAKPFLQSTVQILLFLRVCAGEQKRRGAQKGTSAKQEVRLDSSDTCGTALTSTITHGGSTHHSTKKETKENTAAGCSCVCVRRCGCLPALAAIKQNKRERNVCSAPQALVARPHVTAPSARGASRPLLMRAAGEAHRAVVM</sequence>
<reference evidence="2 3" key="1">
    <citation type="journal article" date="2012" name="BMC Genomics">
        <title>Comparative genomic analysis of human infective Trypanosoma cruzi lineages with the bat-restricted subspecies T. cruzi marinkellei.</title>
        <authorList>
            <person name="Franzen O."/>
            <person name="Talavera-Lopez C."/>
            <person name="Ochaya S."/>
            <person name="Butler C.E."/>
            <person name="Messenger L.A."/>
            <person name="Lewis M.D."/>
            <person name="Llewellyn M.S."/>
            <person name="Marinkelle C.J."/>
            <person name="Tyler K.M."/>
            <person name="Miles M.A."/>
            <person name="Andersson B."/>
        </authorList>
    </citation>
    <scope>NUCLEOTIDE SEQUENCE [LARGE SCALE GENOMIC DNA]</scope>
    <source>
        <strain evidence="2 3">B7</strain>
    </source>
</reference>
<gene>
    <name evidence="2" type="ORF">MOQ_005370</name>
</gene>
<dbReference type="OrthoDB" id="10535162at2759"/>
<organism evidence="2 3">
    <name type="scientific">Trypanosoma cruzi marinkellei</name>
    <dbReference type="NCBI Taxonomy" id="85056"/>
    <lineage>
        <taxon>Eukaryota</taxon>
        <taxon>Discoba</taxon>
        <taxon>Euglenozoa</taxon>
        <taxon>Kinetoplastea</taxon>
        <taxon>Metakinetoplastina</taxon>
        <taxon>Trypanosomatida</taxon>
        <taxon>Trypanosomatidae</taxon>
        <taxon>Trypanosoma</taxon>
        <taxon>Schizotrypanum</taxon>
    </lineage>
</organism>
<feature type="non-terminal residue" evidence="2">
    <location>
        <position position="265"/>
    </location>
</feature>
<evidence type="ECO:0000313" key="3">
    <source>
        <dbReference type="Proteomes" id="UP000007350"/>
    </source>
</evidence>
<dbReference type="Proteomes" id="UP000007350">
    <property type="component" value="Unassembled WGS sequence"/>
</dbReference>
<evidence type="ECO:0000313" key="2">
    <source>
        <dbReference type="EMBL" id="EKF30807.1"/>
    </source>
</evidence>
<feature type="region of interest" description="Disordered" evidence="1">
    <location>
        <begin position="64"/>
        <end position="110"/>
    </location>
</feature>
<comment type="caution">
    <text evidence="2">The sequence shown here is derived from an EMBL/GenBank/DDBJ whole genome shotgun (WGS) entry which is preliminary data.</text>
</comment>
<evidence type="ECO:0000256" key="1">
    <source>
        <dbReference type="SAM" id="MobiDB-lite"/>
    </source>
</evidence>
<keyword evidence="3" id="KW-1185">Reference proteome</keyword>
<name>K2NPL9_TRYCR</name>
<dbReference type="AlphaFoldDB" id="K2NPL9"/>